<evidence type="ECO:0000313" key="2">
    <source>
        <dbReference type="EMBL" id="RIY31496.1"/>
    </source>
</evidence>
<comment type="caution">
    <text evidence="2">The sequence shown here is derived from an EMBL/GenBank/DDBJ whole genome shotgun (WGS) entry which is preliminary data.</text>
</comment>
<organism evidence="2 3">
    <name type="scientific">Psittacicella hinzii</name>
    <dbReference type="NCBI Taxonomy" id="2028575"/>
    <lineage>
        <taxon>Bacteria</taxon>
        <taxon>Pseudomonadati</taxon>
        <taxon>Pseudomonadota</taxon>
        <taxon>Gammaproteobacteria</taxon>
        <taxon>Pasteurellales</taxon>
        <taxon>Psittacicellaceae</taxon>
        <taxon>Psittacicella</taxon>
    </lineage>
</organism>
<dbReference type="EMBL" id="NRHC01000090">
    <property type="protein sequence ID" value="RIY31496.1"/>
    <property type="molecule type" value="Genomic_DNA"/>
</dbReference>
<sequence length="344" mass="40310">MKFLSIFTLIGFLLSLIIVGFNLYRMHAIHNRIEHKVKVTEISVEDQTNLFLFRSYEYQVQGLLNTPLVSDDELKKYQELLCQNLGKVELSNNCFIFLQNLLTSQARDFGEVANSIFAFLNNSVTYPNLALEFSQNIRREVASTPKARYVILLLLFKEVENSLNFFRNELFSLESKVHKVKFSNTPQQINQENFISPYFRIGTRIDRLQPVGEGILNSPWFTNFNFSDKAKEVSLKNVDILYTNFQHLLNFYLDQDISSSYLVSHDKSIDFSKIERYLLQKMILIHLGILSDILDYFVTNKDSYQLIEQRLIQGITFSWQDPELISGRINKISKWFDFLKDKLN</sequence>
<reference evidence="2 3" key="1">
    <citation type="submission" date="2017-08" db="EMBL/GenBank/DDBJ databases">
        <title>Reclassification of Bisgaard taxon 37 and 44.</title>
        <authorList>
            <person name="Christensen H."/>
        </authorList>
    </citation>
    <scope>NUCLEOTIDE SEQUENCE [LARGE SCALE GENOMIC DNA]</scope>
    <source>
        <strain evidence="2 3">B96_3</strain>
    </source>
</reference>
<name>A0A3A1Y2G0_9GAMM</name>
<gene>
    <name evidence="2" type="ORF">CKF54_06585</name>
</gene>
<accession>A0A3A1Y2G0</accession>
<keyword evidence="3" id="KW-1185">Reference proteome</keyword>
<protein>
    <submittedName>
        <fullName evidence="2">Uncharacterized protein</fullName>
    </submittedName>
</protein>
<keyword evidence="1" id="KW-1133">Transmembrane helix</keyword>
<dbReference type="AlphaFoldDB" id="A0A3A1Y2G0"/>
<evidence type="ECO:0000313" key="3">
    <source>
        <dbReference type="Proteomes" id="UP000265691"/>
    </source>
</evidence>
<dbReference type="Proteomes" id="UP000265691">
    <property type="component" value="Unassembled WGS sequence"/>
</dbReference>
<keyword evidence="1" id="KW-0812">Transmembrane</keyword>
<keyword evidence="1" id="KW-0472">Membrane</keyword>
<proteinExistence type="predicted"/>
<evidence type="ECO:0000256" key="1">
    <source>
        <dbReference type="SAM" id="Phobius"/>
    </source>
</evidence>
<feature type="transmembrane region" description="Helical" evidence="1">
    <location>
        <begin position="6"/>
        <end position="24"/>
    </location>
</feature>